<dbReference type="EMBL" id="LAZR01000420">
    <property type="protein sequence ID" value="KKN69741.1"/>
    <property type="molecule type" value="Genomic_DNA"/>
</dbReference>
<proteinExistence type="predicted"/>
<comment type="caution">
    <text evidence="1">The sequence shown here is derived from an EMBL/GenBank/DDBJ whole genome shotgun (WGS) entry which is preliminary data.</text>
</comment>
<dbReference type="InterPro" id="IPR009061">
    <property type="entry name" value="DNA-bd_dom_put_sf"/>
</dbReference>
<accession>A0A0F9V873</accession>
<organism evidence="1">
    <name type="scientific">marine sediment metagenome</name>
    <dbReference type="NCBI Taxonomy" id="412755"/>
    <lineage>
        <taxon>unclassified sequences</taxon>
        <taxon>metagenomes</taxon>
        <taxon>ecological metagenomes</taxon>
    </lineage>
</organism>
<protein>
    <recommendedName>
        <fullName evidence="2">Helix-turn-helix domain-containing protein</fullName>
    </recommendedName>
</protein>
<evidence type="ECO:0008006" key="2">
    <source>
        <dbReference type="Google" id="ProtNLM"/>
    </source>
</evidence>
<reference evidence="1" key="1">
    <citation type="journal article" date="2015" name="Nature">
        <title>Complex archaea that bridge the gap between prokaryotes and eukaryotes.</title>
        <authorList>
            <person name="Spang A."/>
            <person name="Saw J.H."/>
            <person name="Jorgensen S.L."/>
            <person name="Zaremba-Niedzwiedzka K."/>
            <person name="Martijn J."/>
            <person name="Lind A.E."/>
            <person name="van Eijk R."/>
            <person name="Schleper C."/>
            <person name="Guy L."/>
            <person name="Ettema T.J."/>
        </authorList>
    </citation>
    <scope>NUCLEOTIDE SEQUENCE</scope>
</reference>
<gene>
    <name evidence="1" type="ORF">LCGC14_0438410</name>
</gene>
<evidence type="ECO:0000313" key="1">
    <source>
        <dbReference type="EMBL" id="KKN69741.1"/>
    </source>
</evidence>
<sequence>MPVTLDFAPRLMPAPQAAHYIGVSASTLRTLPIPRKENGTKRLYDKRDLDDYVDALPYEGQTGENTCDAVFSD</sequence>
<dbReference type="AlphaFoldDB" id="A0A0F9V873"/>
<dbReference type="SUPFAM" id="SSF46955">
    <property type="entry name" value="Putative DNA-binding domain"/>
    <property type="match status" value="1"/>
</dbReference>
<name>A0A0F9V873_9ZZZZ</name>